<reference evidence="1" key="1">
    <citation type="journal article" date="2015" name="Nature">
        <title>Complex archaea that bridge the gap between prokaryotes and eukaryotes.</title>
        <authorList>
            <person name="Spang A."/>
            <person name="Saw J.H."/>
            <person name="Jorgensen S.L."/>
            <person name="Zaremba-Niedzwiedzka K."/>
            <person name="Martijn J."/>
            <person name="Lind A.E."/>
            <person name="van Eijk R."/>
            <person name="Schleper C."/>
            <person name="Guy L."/>
            <person name="Ettema T.J."/>
        </authorList>
    </citation>
    <scope>NUCLEOTIDE SEQUENCE</scope>
</reference>
<comment type="caution">
    <text evidence="1">The sequence shown here is derived from an EMBL/GenBank/DDBJ whole genome shotgun (WGS) entry which is preliminary data.</text>
</comment>
<name>A0A0F9DEK4_9ZZZZ</name>
<sequence length="284" mass="31747">MNILDPIREQYAVSGVANVFLITGNVHDFQPVSEQLDKDQVTPYVKLPLLLQLSLPNDFNLVGYYDLHSWKFGRNPDEEAKQMQTITAAMGNKNQGNDMASVLNAASGSTGPLSIVPRSAFKDVEDLLFSMADQPEPSPCAVIMNYTESYLASGGWGTQGDTDDMVVRLLRWARSTVIRNASHLIILLCGEVSALHPALRDPDNGIHKINVKFPTRPDRRGFIKDWINHTVEESAGEKQEGVETFEEGVKTLLEHIDWWKEAPVWTPETIEGATKEWFEHLSGN</sequence>
<organism evidence="1">
    <name type="scientific">marine sediment metagenome</name>
    <dbReference type="NCBI Taxonomy" id="412755"/>
    <lineage>
        <taxon>unclassified sequences</taxon>
        <taxon>metagenomes</taxon>
        <taxon>ecological metagenomes</taxon>
    </lineage>
</organism>
<gene>
    <name evidence="1" type="ORF">LCGC14_2288260</name>
</gene>
<evidence type="ECO:0000313" key="1">
    <source>
        <dbReference type="EMBL" id="KKL52161.1"/>
    </source>
</evidence>
<dbReference type="EMBL" id="LAZR01031991">
    <property type="protein sequence ID" value="KKL52161.1"/>
    <property type="molecule type" value="Genomic_DNA"/>
</dbReference>
<protein>
    <submittedName>
        <fullName evidence="1">Uncharacterized protein</fullName>
    </submittedName>
</protein>
<dbReference type="AlphaFoldDB" id="A0A0F9DEK4"/>
<proteinExistence type="predicted"/>
<accession>A0A0F9DEK4</accession>